<dbReference type="GO" id="GO:0003700">
    <property type="term" value="F:DNA-binding transcription factor activity"/>
    <property type="evidence" value="ECO:0007669"/>
    <property type="project" value="InterPro"/>
</dbReference>
<dbReference type="Gene3D" id="1.10.1740.10">
    <property type="match status" value="1"/>
</dbReference>
<keyword evidence="3" id="KW-1185">Reference proteome</keyword>
<evidence type="ECO:0000259" key="1">
    <source>
        <dbReference type="Pfam" id="PF04542"/>
    </source>
</evidence>
<dbReference type="SUPFAM" id="SSF88946">
    <property type="entry name" value="Sigma2 domain of RNA polymerase sigma factors"/>
    <property type="match status" value="1"/>
</dbReference>
<dbReference type="InterPro" id="IPR013325">
    <property type="entry name" value="RNA_pol_sigma_r2"/>
</dbReference>
<gene>
    <name evidence="2" type="ORF">HYG86_15080</name>
</gene>
<organism evidence="2 3">
    <name type="scientific">Alkalicella caledoniensis</name>
    <dbReference type="NCBI Taxonomy" id="2731377"/>
    <lineage>
        <taxon>Bacteria</taxon>
        <taxon>Bacillati</taxon>
        <taxon>Bacillota</taxon>
        <taxon>Clostridia</taxon>
        <taxon>Eubacteriales</taxon>
        <taxon>Proteinivoracaceae</taxon>
        <taxon>Alkalicella</taxon>
    </lineage>
</organism>
<dbReference type="Proteomes" id="UP000516160">
    <property type="component" value="Chromosome"/>
</dbReference>
<name>A0A7G9WBD5_ALKCA</name>
<feature type="domain" description="RNA polymerase sigma-70 region 2" evidence="1">
    <location>
        <begin position="14"/>
        <end position="74"/>
    </location>
</feature>
<sequence>MDKEKVIKSMDKGIYYFINMYNIETQDQEDVYQQCILKILTSLEQYKPSKGTTINQFLMPRIRGVVKEAVRQKNKGAIPKDEIYIIDSCEIEQELLAEEKYKSLEKAISKLSRMQKKL</sequence>
<dbReference type="RefSeq" id="WP_213166395.1">
    <property type="nucleotide sequence ID" value="NZ_CP058559.1"/>
</dbReference>
<evidence type="ECO:0000313" key="2">
    <source>
        <dbReference type="EMBL" id="QNO15997.1"/>
    </source>
</evidence>
<accession>A0A7G9WBD5</accession>
<dbReference type="GO" id="GO:0006352">
    <property type="term" value="P:DNA-templated transcription initiation"/>
    <property type="evidence" value="ECO:0007669"/>
    <property type="project" value="InterPro"/>
</dbReference>
<reference evidence="2 3" key="1">
    <citation type="submission" date="2020-07" db="EMBL/GenBank/DDBJ databases">
        <title>Alkalicella. sp. LB2 genome.</title>
        <authorList>
            <person name="Postec A."/>
            <person name="Quemeneur M."/>
        </authorList>
    </citation>
    <scope>NUCLEOTIDE SEQUENCE [LARGE SCALE GENOMIC DNA]</scope>
    <source>
        <strain evidence="2 3">LB2</strain>
    </source>
</reference>
<dbReference type="AlphaFoldDB" id="A0A7G9WBD5"/>
<dbReference type="KEGG" id="acae:HYG86_15080"/>
<dbReference type="Pfam" id="PF04542">
    <property type="entry name" value="Sigma70_r2"/>
    <property type="match status" value="1"/>
</dbReference>
<dbReference type="InterPro" id="IPR007627">
    <property type="entry name" value="RNA_pol_sigma70_r2"/>
</dbReference>
<proteinExistence type="predicted"/>
<protein>
    <submittedName>
        <fullName evidence="2">Sigma-70 family RNA polymerase sigma factor</fullName>
    </submittedName>
</protein>
<evidence type="ECO:0000313" key="3">
    <source>
        <dbReference type="Proteomes" id="UP000516160"/>
    </source>
</evidence>
<dbReference type="EMBL" id="CP058559">
    <property type="protein sequence ID" value="QNO15997.1"/>
    <property type="molecule type" value="Genomic_DNA"/>
</dbReference>